<dbReference type="Proteomes" id="UP000030665">
    <property type="component" value="Unassembled WGS sequence"/>
</dbReference>
<keyword evidence="2" id="KW-0472">Membrane</keyword>
<evidence type="ECO:0000256" key="2">
    <source>
        <dbReference type="SAM" id="Phobius"/>
    </source>
</evidence>
<reference evidence="3" key="1">
    <citation type="submission" date="2014-01" db="EMBL/GenBank/DDBJ databases">
        <authorList>
            <person name="Aslett M."/>
        </authorList>
    </citation>
    <scope>NUCLEOTIDE SEQUENCE</scope>
</reference>
<dbReference type="STRING" id="36087.A0A077ZE08"/>
<keyword evidence="4" id="KW-1185">Reference proteome</keyword>
<sequence>MLRNAPNHGSTSSRNGIRRERLRTHLIFGPTRGRSMRKMRHRRGTNFQRPSAAQHDASVQTHLELDPFQWTGNQRVVHFGPMAYRDPYIYYYPKGWNVLYPAQFGFFPYRTRKFRGSSPIVCLTAFGAFCSIGGFAMTFLAFFVLSVNGEMAMHPIKIVGPGLLFVGACLLLIGTFWWLCSLNLCNEHLRHTQPHHIRPRKIVQHEEFEQPAVRQDLTEKSPYLPPPPPPLPVLLNACTDLSLYEPVKEMKLYPPA</sequence>
<keyword evidence="2" id="KW-1133">Transmembrane helix</keyword>
<feature type="region of interest" description="Disordered" evidence="1">
    <location>
        <begin position="34"/>
        <end position="53"/>
    </location>
</feature>
<reference evidence="3" key="2">
    <citation type="submission" date="2014-03" db="EMBL/GenBank/DDBJ databases">
        <title>The whipworm genome and dual-species transcriptomics of an intimate host-pathogen interaction.</title>
        <authorList>
            <person name="Foth B.J."/>
            <person name="Tsai I.J."/>
            <person name="Reid A.J."/>
            <person name="Bancroft A.J."/>
            <person name="Nichol S."/>
            <person name="Tracey A."/>
            <person name="Holroyd N."/>
            <person name="Cotton J.A."/>
            <person name="Stanley E.J."/>
            <person name="Zarowiecki M."/>
            <person name="Liu J.Z."/>
            <person name="Huckvale T."/>
            <person name="Cooper P.J."/>
            <person name="Grencis R.K."/>
            <person name="Berriman M."/>
        </authorList>
    </citation>
    <scope>NUCLEOTIDE SEQUENCE [LARGE SCALE GENOMIC DNA]</scope>
</reference>
<feature type="transmembrane region" description="Helical" evidence="2">
    <location>
        <begin position="158"/>
        <end position="180"/>
    </location>
</feature>
<protein>
    <submittedName>
        <fullName evidence="3">Uncharacterized protein</fullName>
    </submittedName>
</protein>
<feature type="region of interest" description="Disordered" evidence="1">
    <location>
        <begin position="1"/>
        <end position="23"/>
    </location>
</feature>
<dbReference type="EMBL" id="HG806093">
    <property type="protein sequence ID" value="CDW56900.1"/>
    <property type="molecule type" value="Genomic_DNA"/>
</dbReference>
<dbReference type="AlphaFoldDB" id="A0A077ZE08"/>
<gene>
    <name evidence="3" type="ORF">TTRE_0000518301</name>
</gene>
<evidence type="ECO:0000313" key="4">
    <source>
        <dbReference type="Proteomes" id="UP000030665"/>
    </source>
</evidence>
<organism evidence="3 4">
    <name type="scientific">Trichuris trichiura</name>
    <name type="common">Whipworm</name>
    <name type="synonym">Trichocephalus trichiurus</name>
    <dbReference type="NCBI Taxonomy" id="36087"/>
    <lineage>
        <taxon>Eukaryota</taxon>
        <taxon>Metazoa</taxon>
        <taxon>Ecdysozoa</taxon>
        <taxon>Nematoda</taxon>
        <taxon>Enoplea</taxon>
        <taxon>Dorylaimia</taxon>
        <taxon>Trichinellida</taxon>
        <taxon>Trichuridae</taxon>
        <taxon>Trichuris</taxon>
    </lineage>
</organism>
<evidence type="ECO:0000313" key="3">
    <source>
        <dbReference type="EMBL" id="CDW56900.1"/>
    </source>
</evidence>
<accession>A0A077ZE08</accession>
<evidence type="ECO:0000256" key="1">
    <source>
        <dbReference type="SAM" id="MobiDB-lite"/>
    </source>
</evidence>
<proteinExistence type="predicted"/>
<feature type="transmembrane region" description="Helical" evidence="2">
    <location>
        <begin position="120"/>
        <end position="146"/>
    </location>
</feature>
<feature type="compositionally biased region" description="Basic residues" evidence="1">
    <location>
        <begin position="34"/>
        <end position="44"/>
    </location>
</feature>
<name>A0A077ZE08_TRITR</name>
<keyword evidence="2" id="KW-0812">Transmembrane</keyword>
<dbReference type="OrthoDB" id="5828479at2759"/>